<evidence type="ECO:0000313" key="2">
    <source>
        <dbReference type="EMBL" id="GET40495.1"/>
    </source>
</evidence>
<reference evidence="2" key="1">
    <citation type="submission" date="2019-10" db="EMBL/GenBank/DDBJ databases">
        <title>Draft genome sequece of Microseira wollei NIES-4236.</title>
        <authorList>
            <person name="Yamaguchi H."/>
            <person name="Suzuki S."/>
            <person name="Kawachi M."/>
        </authorList>
    </citation>
    <scope>NUCLEOTIDE SEQUENCE</scope>
    <source>
        <strain evidence="2">NIES-4236</strain>
    </source>
</reference>
<accession>A0AAV3XK01</accession>
<protein>
    <submittedName>
        <fullName evidence="2">Uncharacterized protein</fullName>
    </submittedName>
</protein>
<comment type="caution">
    <text evidence="2">The sequence shown here is derived from an EMBL/GenBank/DDBJ whole genome shotgun (WGS) entry which is preliminary data.</text>
</comment>
<dbReference type="Proteomes" id="UP001050975">
    <property type="component" value="Unassembled WGS sequence"/>
</dbReference>
<organism evidence="2 3">
    <name type="scientific">Microseira wollei NIES-4236</name>
    <dbReference type="NCBI Taxonomy" id="2530354"/>
    <lineage>
        <taxon>Bacteria</taxon>
        <taxon>Bacillati</taxon>
        <taxon>Cyanobacteriota</taxon>
        <taxon>Cyanophyceae</taxon>
        <taxon>Oscillatoriophycideae</taxon>
        <taxon>Aerosakkonematales</taxon>
        <taxon>Aerosakkonemataceae</taxon>
        <taxon>Microseira</taxon>
    </lineage>
</organism>
<feature type="compositionally biased region" description="Polar residues" evidence="1">
    <location>
        <begin position="174"/>
        <end position="187"/>
    </location>
</feature>
<feature type="region of interest" description="Disordered" evidence="1">
    <location>
        <begin position="164"/>
        <end position="200"/>
    </location>
</feature>
<dbReference type="AlphaFoldDB" id="A0AAV3XK01"/>
<keyword evidence="3" id="KW-1185">Reference proteome</keyword>
<gene>
    <name evidence="2" type="ORF">MiSe_53040</name>
</gene>
<sequence length="200" mass="23256">MFPASNNLHPNCPFSTKTFEILTQVNQSSAFYRNSLLRKEYRKHVSEPFLSLLKPVVRQVAQIAESQSLKMRSFCPYYRNIEGWKNWEINHCFNEQHNLMGCSLRFHFMNLNDYLQGQRWSGFNSDYPDLFVSIYSEVFVIGLSGLSQGNFIKNFQYNQEDLHLAPQEAEPPGSRSQVQPGNENTEALPQGARSEKKYCR</sequence>
<name>A0AAV3XK01_9CYAN</name>
<dbReference type="EMBL" id="BLAY01000092">
    <property type="protein sequence ID" value="GET40495.1"/>
    <property type="molecule type" value="Genomic_DNA"/>
</dbReference>
<evidence type="ECO:0000256" key="1">
    <source>
        <dbReference type="SAM" id="MobiDB-lite"/>
    </source>
</evidence>
<proteinExistence type="predicted"/>
<evidence type="ECO:0000313" key="3">
    <source>
        <dbReference type="Proteomes" id="UP001050975"/>
    </source>
</evidence>